<dbReference type="InterPro" id="IPR011992">
    <property type="entry name" value="EF-hand-dom_pair"/>
</dbReference>
<dbReference type="EMBL" id="CAJNNW010030764">
    <property type="protein sequence ID" value="CAE8704350.1"/>
    <property type="molecule type" value="Genomic_DNA"/>
</dbReference>
<dbReference type="SUPFAM" id="SSF56219">
    <property type="entry name" value="DNase I-like"/>
    <property type="match status" value="1"/>
</dbReference>
<evidence type="ECO:0000256" key="3">
    <source>
        <dbReference type="ARBA" id="ARBA00005445"/>
    </source>
</evidence>
<evidence type="ECO:0000256" key="9">
    <source>
        <dbReference type="ARBA" id="ARBA00022801"/>
    </source>
</evidence>
<dbReference type="InterPro" id="IPR036691">
    <property type="entry name" value="Endo/exonu/phosph_ase_sf"/>
</dbReference>
<evidence type="ECO:0000313" key="16">
    <source>
        <dbReference type="EMBL" id="CAE8704350.1"/>
    </source>
</evidence>
<dbReference type="Pfam" id="PF11999">
    <property type="entry name" value="Ice_binding"/>
    <property type="match status" value="1"/>
</dbReference>
<evidence type="ECO:0000256" key="8">
    <source>
        <dbReference type="ARBA" id="ARBA00022759"/>
    </source>
</evidence>
<dbReference type="InterPro" id="IPR050092">
    <property type="entry name" value="RNase_H"/>
</dbReference>
<keyword evidence="10" id="KW-0106">Calcium</keyword>
<dbReference type="SMART" id="SM00054">
    <property type="entry name" value="EFh"/>
    <property type="match status" value="2"/>
</dbReference>
<keyword evidence="9" id="KW-0378">Hydrolase</keyword>
<dbReference type="CDD" id="cd00051">
    <property type="entry name" value="EFh"/>
    <property type="match status" value="1"/>
</dbReference>
<dbReference type="PROSITE" id="PS50222">
    <property type="entry name" value="EF_HAND_2"/>
    <property type="match status" value="1"/>
</dbReference>
<dbReference type="Gene3D" id="3.30.420.10">
    <property type="entry name" value="Ribonuclease H-like superfamily/Ribonuclease H"/>
    <property type="match status" value="1"/>
</dbReference>
<feature type="region of interest" description="Disordered" evidence="12">
    <location>
        <begin position="3884"/>
        <end position="3914"/>
    </location>
</feature>
<comment type="catalytic activity">
    <reaction evidence="1">
        <text>Endonucleolytic cleavage to 5'-phosphomonoester.</text>
        <dbReference type="EC" id="3.1.26.4"/>
    </reaction>
</comment>
<dbReference type="InterPro" id="IPR002156">
    <property type="entry name" value="RNaseH_domain"/>
</dbReference>
<keyword evidence="5" id="KW-0540">Nuclease</keyword>
<dbReference type="InterPro" id="IPR018247">
    <property type="entry name" value="EF_Hand_1_Ca_BS"/>
</dbReference>
<dbReference type="InterPro" id="IPR043502">
    <property type="entry name" value="DNA/RNA_pol_sf"/>
</dbReference>
<dbReference type="Gene3D" id="1.10.287.70">
    <property type="match status" value="1"/>
</dbReference>
<evidence type="ECO:0000259" key="15">
    <source>
        <dbReference type="PROSITE" id="PS50879"/>
    </source>
</evidence>
<evidence type="ECO:0000256" key="5">
    <source>
        <dbReference type="ARBA" id="ARBA00022722"/>
    </source>
</evidence>
<feature type="transmembrane region" description="Helical" evidence="13">
    <location>
        <begin position="659"/>
        <end position="678"/>
    </location>
</feature>
<keyword evidence="13" id="KW-0472">Membrane</keyword>
<dbReference type="PROSITE" id="PS50879">
    <property type="entry name" value="RNASE_H_1"/>
    <property type="match status" value="1"/>
</dbReference>
<evidence type="ECO:0000256" key="10">
    <source>
        <dbReference type="ARBA" id="ARBA00022837"/>
    </source>
</evidence>
<dbReference type="GO" id="GO:0004523">
    <property type="term" value="F:RNA-DNA hybrid ribonuclease activity"/>
    <property type="evidence" value="ECO:0007669"/>
    <property type="project" value="UniProtKB-EC"/>
</dbReference>
<evidence type="ECO:0000256" key="12">
    <source>
        <dbReference type="SAM" id="MobiDB-lite"/>
    </source>
</evidence>
<dbReference type="SUPFAM" id="SSF56672">
    <property type="entry name" value="DNA/RNA polymerases"/>
    <property type="match status" value="1"/>
</dbReference>
<dbReference type="SUPFAM" id="SSF53098">
    <property type="entry name" value="Ribonuclease H-like"/>
    <property type="match status" value="1"/>
</dbReference>
<feature type="region of interest" description="Disordered" evidence="12">
    <location>
        <begin position="3043"/>
        <end position="3064"/>
    </location>
</feature>
<name>A0A813KNP7_POLGL</name>
<feature type="domain" description="EF-hand" evidence="14">
    <location>
        <begin position="2941"/>
        <end position="2976"/>
    </location>
</feature>
<dbReference type="Gene3D" id="3.60.10.10">
    <property type="entry name" value="Endonuclease/exonuclease/phosphatase"/>
    <property type="match status" value="1"/>
</dbReference>
<comment type="similarity">
    <text evidence="3">Belongs to the ice-binding protein family.</text>
</comment>
<evidence type="ECO:0000313" key="17">
    <source>
        <dbReference type="Proteomes" id="UP000626109"/>
    </source>
</evidence>
<dbReference type="GO" id="GO:0003676">
    <property type="term" value="F:nucleic acid binding"/>
    <property type="evidence" value="ECO:0007669"/>
    <property type="project" value="InterPro"/>
</dbReference>
<keyword evidence="13" id="KW-0812">Transmembrane</keyword>
<reference evidence="16" key="1">
    <citation type="submission" date="2021-02" db="EMBL/GenBank/DDBJ databases">
        <authorList>
            <person name="Dougan E. K."/>
            <person name="Rhodes N."/>
            <person name="Thang M."/>
            <person name="Chan C."/>
        </authorList>
    </citation>
    <scope>NUCLEOTIDE SEQUENCE</scope>
</reference>
<evidence type="ECO:0000256" key="1">
    <source>
        <dbReference type="ARBA" id="ARBA00000077"/>
    </source>
</evidence>
<keyword evidence="7" id="KW-0732">Signal</keyword>
<feature type="region of interest" description="Disordered" evidence="12">
    <location>
        <begin position="470"/>
        <end position="498"/>
    </location>
</feature>
<dbReference type="InterPro" id="IPR000477">
    <property type="entry name" value="RT_dom"/>
</dbReference>
<dbReference type="Gene3D" id="1.10.238.10">
    <property type="entry name" value="EF-hand"/>
    <property type="match status" value="1"/>
</dbReference>
<dbReference type="PROSITE" id="PS00018">
    <property type="entry name" value="EF_HAND_1"/>
    <property type="match status" value="1"/>
</dbReference>
<feature type="compositionally biased region" description="Polar residues" evidence="12">
    <location>
        <begin position="3043"/>
        <end position="3053"/>
    </location>
</feature>
<dbReference type="GO" id="GO:0043137">
    <property type="term" value="P:DNA replication, removal of RNA primer"/>
    <property type="evidence" value="ECO:0007669"/>
    <property type="project" value="TreeGrafter"/>
</dbReference>
<evidence type="ECO:0000256" key="4">
    <source>
        <dbReference type="ARBA" id="ARBA00012180"/>
    </source>
</evidence>
<dbReference type="CDD" id="cd09280">
    <property type="entry name" value="RNase_HI_eukaryote_like"/>
    <property type="match status" value="1"/>
</dbReference>
<keyword evidence="8" id="KW-0255">Endonuclease</keyword>
<dbReference type="PANTHER" id="PTHR10642">
    <property type="entry name" value="RIBONUCLEASE H1"/>
    <property type="match status" value="1"/>
</dbReference>
<comment type="caution">
    <text evidence="16">The sequence shown here is derived from an EMBL/GenBank/DDBJ whole genome shotgun (WGS) entry which is preliminary data.</text>
</comment>
<keyword evidence="6" id="KW-0479">Metal-binding</keyword>
<feature type="coiled-coil region" evidence="11">
    <location>
        <begin position="84"/>
        <end position="132"/>
    </location>
</feature>
<dbReference type="InterPro" id="IPR012337">
    <property type="entry name" value="RNaseH-like_sf"/>
</dbReference>
<keyword evidence="13" id="KW-1133">Transmembrane helix</keyword>
<evidence type="ECO:0000256" key="2">
    <source>
        <dbReference type="ARBA" id="ARBA00005300"/>
    </source>
</evidence>
<proteinExistence type="inferred from homology"/>
<evidence type="ECO:0000256" key="11">
    <source>
        <dbReference type="SAM" id="Coils"/>
    </source>
</evidence>
<feature type="domain" description="RNase H type-1" evidence="15">
    <location>
        <begin position="2330"/>
        <end position="2485"/>
    </location>
</feature>
<keyword evidence="11" id="KW-0175">Coiled coil</keyword>
<accession>A0A813KNP7</accession>
<feature type="transmembrane region" description="Helical" evidence="13">
    <location>
        <begin position="2773"/>
        <end position="2793"/>
    </location>
</feature>
<dbReference type="InterPro" id="IPR002048">
    <property type="entry name" value="EF_hand_dom"/>
</dbReference>
<evidence type="ECO:0000256" key="7">
    <source>
        <dbReference type="ARBA" id="ARBA00022729"/>
    </source>
</evidence>
<dbReference type="Pfam" id="PF00078">
    <property type="entry name" value="RVT_1"/>
    <property type="match status" value="1"/>
</dbReference>
<comment type="similarity">
    <text evidence="2">Belongs to the RNase H family.</text>
</comment>
<sequence length="4099" mass="454675">MAPKGARRVKVGGYAVHAFVDVDQAEVAEAAEPAETDMGNSTLKNTCKELFAPSPAPSPTIEAGILASPEKTAEMKAMCPSSDEETIENELVEVKKQLEKAKDVVKDLITKRQKLEGNLKEARARAREEIKHNKPDPAMSSEGWTFYVKILTGPTKAFPTVLLTDTIKQAILKIMIMENMAVKDQAAMSLVFGETTASNRRHVRYYVNPMETVRLCMKGAGGGKRAKVPDHDVPTLLPDDNGSLVIAEALNGVNVAWDLERWGALFMTEQYTVEGLTKLMDALRGGAFDKKSNHVLSDVPHWKAIQENIDRLNEVSVYIKRRFSSNFSSSFKTTNDINTLIDRVIGLKMGQQLAEESHDSKRTKMGDEEEVMFDGDGVDMKSMMCDMMRMMKSMEVKFDDVRTEVGQAKLSAAMAQTAAEQAVDATMQLEAKVVALDKATVKKEELVQLVKEAVRREVLDADFPKLVGLSGKGAGPGPSQAPASYGGKGGGKDAKQSEQKSRTIFFRNFAASTPDAIIKEFVWDKVAQVKDEIDEVFTFEPFGDVGAARFRTPAAMWTYLSDNKGALRHDHAGRIIYVNAYKPPDVAAKDKSVRKFVRAIIEGNGGDGAEVRRSWWPDTSQARSGGKESWWRSGVTTRSFCWLDLALHIVSQSGAGLHLFWVGWPLMSVLGITLWVIIAGQGISDPPIFQRGLLPRAVFWLRTSSCAWHGVVLFFAQGALFDELFTASHIQGELLDEFFVIFSIKDPMFDEFGTSCCFEDDLFDMLFAIFGIDRVLFDELFTDCCIQGELFDKEFFMIPGIEAELFDEFLVIFGIEDLMFDEFCMACCFEDDLFDVLLAIFGADRELFDELFTGCCIQGVGFFGDCVLFDELFTDCSFRAELFDKFLVIFDFEAELFDEFLVIFGIEVGFFGDCVPLDELFTDCSFRAELFHKFLVIFDFEAELFDEFLEIFGIQVGSFGIECVPFDELFTDCCIQAELFDEFFVIFAIEAELFNEFFVIFDIEAELFDLLLAIFGIEDLMFDESGTVCCFEDDPFDLLLAIFGIDRVLFDELFTDCCVQGELLASLPGPVYEVRAAAATLLIMLLMLCSCWVPLNAPVHSHIVAIICFGVMLMIGPLNQVPPLDTTFSFDPRPSPRRQTLIRALRLQRTRSVAFVWQARWLAGRRHRHARHFGARMRVRRPKSLHCVCQLLRVACVRACKFVFGWIPWCLSAGNIRLWAIMFLTETRLSATAQYEMRVGFQGKGWQSFWGRPPNPQARARPLQNVSPWNATHGGVGVLVRRGIPAQLGPVDSQCRQELWESGWVHVIVGAASGKTALHVMSVYGFTGSEAGGEAMKNNEHLLQLVLRSAAELGNVPVLILGDFNITPVKSATLCAAFATGRWIDAAIQTSALTGSCPQPTCFGTSPDGSRIDAVLCNSIAAAGLHSLELVGDTGLPTHIPVKASLNIEAYSQDIHRFMKPKPFPAPVAKWHDGQVTEAFNKAKRLVDERWNPAMQSQNIDALWLLWCEMAEHFLAVRCDVHVSRCPNKYRGRGLESLPRLRKVSAAQLPDLCGAQTSHCRSLLKLMRRVEELRRHVLHLQHVGVPGVAPHETRQLWKNIVRSGVCLVADSSLTSFWAGPATPSIALIDGALSTLRQTCRDSAAQTRLDRTAAWESWVREAWTSDRRQIFDWCSGTHDAAPAILRKPDGNFTANQTEMDDLLRQAWMPIFRAYAGEAEPAWDLFEARFRQYIQHHPLAVDNITGAELYSIIAKMRLRQSTGIDGWSAAELKLLPVSLLDMLAVIFNLVEQTGSWPKPLERALVSLISKGSGSDPSCLRPLYGINFDYSKCFDRVPHSILRSLVGSMGMSSRILKPLQVMCKRLKRRFKVAGGVGKEFLSTSGILQGCPVSVVLLNALVSIWCGMLQAEVPDASPSAFADDTGATTLRRGCLHEVARATQEFADLSGQTLNADKSYAFHAEGGKATSILLKGSKLPWKASAKHLGGFLEFRRQGVGCGETDKIEACCSVASKVAWLPLGFYGRQSILQTLVLPKALFACEVSRTQKRPVARLSSAVMKAVWGAGRRQRCKEIVLTLMLPGHRVDPEQVVAYKSFATLRRVLTANPQWRGAFQATWRAASSSRSCVYGPVGRLFAIARSIGWTWPDPWLFQRASGESTPFLEFSEQRWQHEVRDALRHALWARACSRRPDLIGFESGVDRTATTCLLRSRTLSQSDGGALRAIVSGAVLTRHRLCRNKLCPDNICQFCQTAAVENEQHLWWECPAWDAIRGEHMQAMLAYSPDWPTCFRWCGIMPERHPAFDNLLELLRPPMNRQHVSLESPSAGRAEYFFHDGKIVVFTDGACSNNQDDRFRRAGYGAYWADGHALNFSLALEGWAQTNNRAELMAVIQTIEQEGRPLEIRTDSRYVRNGALFHIASWRESGWRHVSNADLWQRLDKALSLRCKDSVRFVKVKGHATARHVRAGVVSQFDKLGNDAADKLATNGADLNHVDPTVLASAKCKQELAVYVQNLMLAILCARVDTSVFVISDEEDNQEENIAASSCSEHRVSPGHSEFDALHTNQGSVPYANQRYSSGIAFDFLDEVPLQRPTDSCLGRWWGPAEKTRYHYTRKCNAFVQLVSSDFYSGLTCQSFSRQESPSSLRSLSRQESPSSLRSVSRQESPRLGGSEGPAADIASQAYLQAKAHARRKQTAQDLSRAEQKTWHPIRFLVFKVLNNTISEIAMGVIVLGNILLMIVEADIAAQCVSDDGCETPVLDSLNYGLLVIYTLDFVARAIFWGFVMIMFLLGIWALMAVEMINPVNKEMQYDDGDFCNEAFTSVLKSMVYLFQTLIAGDAWGQCAVPLIVRFPFTFWLFAAALCTVQVGCVNLILAVIVDSAAVARDKNNQLQLEGQKREEQLDIIVFQETLERIDLDDDGHISLEVMLGGFDSDEDLKARFAKMDVSRTDIASLFELMDSSGDGLLSYHEFIWHMQKAQKQDMRVQMMVMKLQLERLRRSIDTGFSSALHEIKQTLATGGTAQTCQCCQVNEGPRYQNNVGSVNIPTCDSPKNATPFASPSRGRSPRANKISVSAAVSMAPMKEAVPTAQTSQKSEISGHVESQRRAGETHTVLLGHSAAFAAMERNLQSLEVNLDRRFQDLVNQTREQKADMITTFSALLQQSSRRAGPLFAPPQQTPYMPPESGAGSTFQFSEQVRIGKVDGEPGSSRNEASNWQKQVTGGFASAAMDIWPFWWVDRPFGGLTLLAAACVYDAAGPFWWVDRPFGGLTLLAAVCVYDAGGRGRKFERFERFENGVGHAYFSGQNLKTARSILTKPLWVQHDRIKRKRVESLRRSQQSRGGLQIPQAPVHWIVTQVPSTPVSFHDDVPEVPEPTLLKELDLHERDKHIRFVKDSHTYYVHGTPTLGSATGLIRRYSQDFDADAIIVKMMFGSRGLDLVICSSQYQVMSLQLCNLIKKFRCLRMRIFIRYVMKKTLPGSLKGSVRTFTDALLEAAALDAREARVKDIILGNDSAAREYVSLLSKKPRKYGQVYELMSTKAMDLADRESTIQRALDLADARAVAAESSTTAAVAQPKFGTGQAVLQWCAHWFAETEDNQMSKPLKKKARLGTSHRGLCILHVLYCNLAARGSSATQRDVVDLTASRSWGFDPWAPRAVASTEIDEDLEVAHCVQLIDDTHAFDDVIRASSMASSSFIPVASSSHPSGAAVGVNYTPHTAPYSDFIDSSEEDDIFISLYMTFASESSVSRELVDALSQAEPDFGGLTSFLQGLQDPKSSNDLAVASAAAAARAYRSFTSPPSGSPAPLGAVHLALLDNLKMAARDLLLWRCASVSKGLDSKDSMLRSFHDAVPHDTDDLIGDLCEARRTILNNFVRHVFIAHDRVPEDGIPTCPADGNDGLHQPDQVRGPATAGSSSTQQQGLIREHLLGPRVFFSDGIPAKSDLNVSLCQIRIGEGLASWDSDLEDEDLGTGRSESQAIEELNKAHAAIELALKALARKDARFGLYKFGSSVIIPTDCTIEGSTLGTWIFQMFGDLVMAANKHVRLADGAKASNIVWQVASYVEVEAGAHMEGILLVKTAAHIRTGSSLTGRILAQTADDDNFDG</sequence>
<dbReference type="EC" id="3.1.26.4" evidence="4"/>
<dbReference type="GO" id="GO:0005509">
    <property type="term" value="F:calcium ion binding"/>
    <property type="evidence" value="ECO:0007669"/>
    <property type="project" value="InterPro"/>
</dbReference>
<dbReference type="InterPro" id="IPR021884">
    <property type="entry name" value="Ice-bd_prot"/>
</dbReference>
<dbReference type="Pfam" id="PF00075">
    <property type="entry name" value="RNase_H"/>
    <property type="match status" value="1"/>
</dbReference>
<dbReference type="InterPro" id="IPR036397">
    <property type="entry name" value="RNaseH_sf"/>
</dbReference>
<feature type="compositionally biased region" description="Basic and acidic residues" evidence="12">
    <location>
        <begin position="3092"/>
        <end position="3103"/>
    </location>
</feature>
<feature type="transmembrane region" description="Helical" evidence="13">
    <location>
        <begin position="699"/>
        <end position="721"/>
    </location>
</feature>
<evidence type="ECO:0000256" key="6">
    <source>
        <dbReference type="ARBA" id="ARBA00022723"/>
    </source>
</evidence>
<gene>
    <name evidence="16" type="ORF">PGLA2088_LOCUS33120</name>
</gene>
<evidence type="ECO:0000259" key="14">
    <source>
        <dbReference type="PROSITE" id="PS50222"/>
    </source>
</evidence>
<feature type="compositionally biased region" description="Polar residues" evidence="12">
    <location>
        <begin position="2638"/>
        <end position="2658"/>
    </location>
</feature>
<evidence type="ECO:0000256" key="13">
    <source>
        <dbReference type="SAM" id="Phobius"/>
    </source>
</evidence>
<feature type="region of interest" description="Disordered" evidence="12">
    <location>
        <begin position="2638"/>
        <end position="2668"/>
    </location>
</feature>
<feature type="region of interest" description="Disordered" evidence="12">
    <location>
        <begin position="3081"/>
        <end position="3103"/>
    </location>
</feature>
<dbReference type="SUPFAM" id="SSF47473">
    <property type="entry name" value="EF-hand"/>
    <property type="match status" value="1"/>
</dbReference>
<dbReference type="PANTHER" id="PTHR10642:SF26">
    <property type="entry name" value="RIBONUCLEASE H1"/>
    <property type="match status" value="1"/>
</dbReference>
<protein>
    <recommendedName>
        <fullName evidence="4">ribonuclease H</fullName>
        <ecNumber evidence="4">3.1.26.4</ecNumber>
    </recommendedName>
</protein>
<feature type="transmembrane region" description="Helical" evidence="13">
    <location>
        <begin position="2850"/>
        <end position="2873"/>
    </location>
</feature>
<organism evidence="16 17">
    <name type="scientific">Polarella glacialis</name>
    <name type="common">Dinoflagellate</name>
    <dbReference type="NCBI Taxonomy" id="89957"/>
    <lineage>
        <taxon>Eukaryota</taxon>
        <taxon>Sar</taxon>
        <taxon>Alveolata</taxon>
        <taxon>Dinophyceae</taxon>
        <taxon>Suessiales</taxon>
        <taxon>Suessiaceae</taxon>
        <taxon>Polarella</taxon>
    </lineage>
</organism>
<dbReference type="Proteomes" id="UP000626109">
    <property type="component" value="Unassembled WGS sequence"/>
</dbReference>